<keyword evidence="13" id="KW-0902">Two-component regulatory system</keyword>
<evidence type="ECO:0000256" key="4">
    <source>
        <dbReference type="ARBA" id="ARBA00022475"/>
    </source>
</evidence>
<dbReference type="CDD" id="cd00082">
    <property type="entry name" value="HisKA"/>
    <property type="match status" value="1"/>
</dbReference>
<evidence type="ECO:0000256" key="13">
    <source>
        <dbReference type="ARBA" id="ARBA00023012"/>
    </source>
</evidence>
<evidence type="ECO:0000256" key="10">
    <source>
        <dbReference type="ARBA" id="ARBA00022777"/>
    </source>
</evidence>
<dbReference type="PRINTS" id="PR00344">
    <property type="entry name" value="BCTRLSENSOR"/>
</dbReference>
<keyword evidence="4" id="KW-1003">Cell membrane</keyword>
<organism evidence="18 19">
    <name type="scientific">Tistrella bauzanensis</name>
    <dbReference type="NCBI Taxonomy" id="657419"/>
    <lineage>
        <taxon>Bacteria</taxon>
        <taxon>Pseudomonadati</taxon>
        <taxon>Pseudomonadota</taxon>
        <taxon>Alphaproteobacteria</taxon>
        <taxon>Geminicoccales</taxon>
        <taxon>Geminicoccaceae</taxon>
        <taxon>Tistrella</taxon>
    </lineage>
</organism>
<dbReference type="InterPro" id="IPR003660">
    <property type="entry name" value="HAMP_dom"/>
</dbReference>
<keyword evidence="14 15" id="KW-0472">Membrane</keyword>
<feature type="domain" description="Histidine kinase" evidence="16">
    <location>
        <begin position="246"/>
        <end position="456"/>
    </location>
</feature>
<keyword evidence="11" id="KW-0067">ATP-binding</keyword>
<keyword evidence="12 15" id="KW-1133">Transmembrane helix</keyword>
<dbReference type="EMBL" id="BMDZ01000001">
    <property type="protein sequence ID" value="GGB24102.1"/>
    <property type="molecule type" value="Genomic_DNA"/>
</dbReference>
<evidence type="ECO:0000256" key="2">
    <source>
        <dbReference type="ARBA" id="ARBA00004429"/>
    </source>
</evidence>
<dbReference type="Pfam" id="PF00512">
    <property type="entry name" value="HisKA"/>
    <property type="match status" value="1"/>
</dbReference>
<evidence type="ECO:0000313" key="19">
    <source>
        <dbReference type="Proteomes" id="UP000603352"/>
    </source>
</evidence>
<evidence type="ECO:0000259" key="17">
    <source>
        <dbReference type="PROSITE" id="PS50885"/>
    </source>
</evidence>
<evidence type="ECO:0000256" key="11">
    <source>
        <dbReference type="ARBA" id="ARBA00022840"/>
    </source>
</evidence>
<dbReference type="InterPro" id="IPR050980">
    <property type="entry name" value="2C_sensor_his_kinase"/>
</dbReference>
<dbReference type="Pfam" id="PF00672">
    <property type="entry name" value="HAMP"/>
    <property type="match status" value="1"/>
</dbReference>
<protein>
    <recommendedName>
        <fullName evidence="3">histidine kinase</fullName>
        <ecNumber evidence="3">2.7.13.3</ecNumber>
    </recommendedName>
</protein>
<keyword evidence="6" id="KW-0597">Phosphoprotein</keyword>
<dbReference type="PANTHER" id="PTHR44936">
    <property type="entry name" value="SENSOR PROTEIN CREC"/>
    <property type="match status" value="1"/>
</dbReference>
<accession>A0ABQ1I7U1</accession>
<gene>
    <name evidence="18" type="ORF">GCM10011505_01700</name>
</gene>
<comment type="caution">
    <text evidence="18">The sequence shown here is derived from an EMBL/GenBank/DDBJ whole genome shotgun (WGS) entry which is preliminary data.</text>
</comment>
<feature type="domain" description="HAMP" evidence="17">
    <location>
        <begin position="185"/>
        <end position="238"/>
    </location>
</feature>
<dbReference type="Proteomes" id="UP000603352">
    <property type="component" value="Unassembled WGS sequence"/>
</dbReference>
<name>A0ABQ1I7U1_9PROT</name>
<keyword evidence="7" id="KW-0808">Transferase</keyword>
<dbReference type="InterPro" id="IPR036890">
    <property type="entry name" value="HATPase_C_sf"/>
</dbReference>
<keyword evidence="5" id="KW-0997">Cell inner membrane</keyword>
<evidence type="ECO:0000256" key="7">
    <source>
        <dbReference type="ARBA" id="ARBA00022679"/>
    </source>
</evidence>
<evidence type="ECO:0000256" key="12">
    <source>
        <dbReference type="ARBA" id="ARBA00022989"/>
    </source>
</evidence>
<dbReference type="PROSITE" id="PS50885">
    <property type="entry name" value="HAMP"/>
    <property type="match status" value="1"/>
</dbReference>
<dbReference type="SUPFAM" id="SSF47384">
    <property type="entry name" value="Homodimeric domain of signal transducing histidine kinase"/>
    <property type="match status" value="1"/>
</dbReference>
<dbReference type="PANTHER" id="PTHR44936:SF5">
    <property type="entry name" value="SENSOR HISTIDINE KINASE ENVZ"/>
    <property type="match status" value="1"/>
</dbReference>
<dbReference type="InterPro" id="IPR003594">
    <property type="entry name" value="HATPase_dom"/>
</dbReference>
<keyword evidence="8 15" id="KW-0812">Transmembrane</keyword>
<sequence length="456" mass="50934">MTSIDRFLRTVLPRSLYGRSFLMIVAPLVVLLGLTTYLFYNRHWDNVTRHMTLAVAGDIALTVEVLRNYPEGEERDRLLRLIQVYTDIRFDFRAAEILPNIDHDAGNSLLERMMASALDTRVYRPFVLDAVTDNTWVNIDVQLQDGVLQVKVPRKRVTSATTYIFILWLVGISLVLMVLAMMFLRNQMRSLRKLAMAADNLGKGRDELAIFKPSGATEVRQVSHAFLRMRDRIRRQVTQRTEMLAGVSHDLRTPLTRMKLQLALMPPSPDLAELEADVEEMTRMVEGYLAFARGEGAEESAVLADLAQLVQQVVFRVRGTGQGRIDIRGADHLMVLVRPQAFRRCLGNVIDNAMRHAERVEVTLLPGREVAQVLIDDDGPGIPAHLRAEAFRPFRRLTEVGGEASAQAAAWEGGSGITGVGLGLAIARDVMRGHGGDIRLEDSPLGGLRVTLDLPI</sequence>
<dbReference type="InterPro" id="IPR003661">
    <property type="entry name" value="HisK_dim/P_dom"/>
</dbReference>
<feature type="transmembrane region" description="Helical" evidence="15">
    <location>
        <begin position="21"/>
        <end position="40"/>
    </location>
</feature>
<feature type="transmembrane region" description="Helical" evidence="15">
    <location>
        <begin position="163"/>
        <end position="184"/>
    </location>
</feature>
<dbReference type="InterPro" id="IPR004358">
    <property type="entry name" value="Sig_transdc_His_kin-like_C"/>
</dbReference>
<keyword evidence="10" id="KW-0418">Kinase</keyword>
<dbReference type="SMART" id="SM00388">
    <property type="entry name" value="HisKA"/>
    <property type="match status" value="1"/>
</dbReference>
<dbReference type="SUPFAM" id="SSF55874">
    <property type="entry name" value="ATPase domain of HSP90 chaperone/DNA topoisomerase II/histidine kinase"/>
    <property type="match status" value="1"/>
</dbReference>
<evidence type="ECO:0000313" key="18">
    <source>
        <dbReference type="EMBL" id="GGB24102.1"/>
    </source>
</evidence>
<reference evidence="19" key="1">
    <citation type="journal article" date="2019" name="Int. J. Syst. Evol. Microbiol.">
        <title>The Global Catalogue of Microorganisms (GCM) 10K type strain sequencing project: providing services to taxonomists for standard genome sequencing and annotation.</title>
        <authorList>
            <consortium name="The Broad Institute Genomics Platform"/>
            <consortium name="The Broad Institute Genome Sequencing Center for Infectious Disease"/>
            <person name="Wu L."/>
            <person name="Ma J."/>
        </authorList>
    </citation>
    <scope>NUCLEOTIDE SEQUENCE [LARGE SCALE GENOMIC DNA]</scope>
    <source>
        <strain evidence="19">CGMCC 1.10188</strain>
    </source>
</reference>
<evidence type="ECO:0000256" key="3">
    <source>
        <dbReference type="ARBA" id="ARBA00012438"/>
    </source>
</evidence>
<dbReference type="Gene3D" id="3.30.565.10">
    <property type="entry name" value="Histidine kinase-like ATPase, C-terminal domain"/>
    <property type="match status" value="1"/>
</dbReference>
<keyword evidence="19" id="KW-1185">Reference proteome</keyword>
<evidence type="ECO:0000256" key="1">
    <source>
        <dbReference type="ARBA" id="ARBA00000085"/>
    </source>
</evidence>
<evidence type="ECO:0000256" key="14">
    <source>
        <dbReference type="ARBA" id="ARBA00023136"/>
    </source>
</evidence>
<evidence type="ECO:0000256" key="6">
    <source>
        <dbReference type="ARBA" id="ARBA00022553"/>
    </source>
</evidence>
<dbReference type="CDD" id="cd00075">
    <property type="entry name" value="HATPase"/>
    <property type="match status" value="1"/>
</dbReference>
<proteinExistence type="predicted"/>
<evidence type="ECO:0000256" key="9">
    <source>
        <dbReference type="ARBA" id="ARBA00022741"/>
    </source>
</evidence>
<dbReference type="PROSITE" id="PS50109">
    <property type="entry name" value="HIS_KIN"/>
    <property type="match status" value="1"/>
</dbReference>
<dbReference type="InterPro" id="IPR005467">
    <property type="entry name" value="His_kinase_dom"/>
</dbReference>
<keyword evidence="9" id="KW-0547">Nucleotide-binding</keyword>
<dbReference type="InterPro" id="IPR036097">
    <property type="entry name" value="HisK_dim/P_sf"/>
</dbReference>
<dbReference type="SMART" id="SM00387">
    <property type="entry name" value="HATPase_c"/>
    <property type="match status" value="1"/>
</dbReference>
<dbReference type="Pfam" id="PF02518">
    <property type="entry name" value="HATPase_c"/>
    <property type="match status" value="1"/>
</dbReference>
<evidence type="ECO:0000259" key="16">
    <source>
        <dbReference type="PROSITE" id="PS50109"/>
    </source>
</evidence>
<dbReference type="EC" id="2.7.13.3" evidence="3"/>
<dbReference type="RefSeq" id="WP_188574059.1">
    <property type="nucleotide sequence ID" value="NZ_BMDZ01000001.1"/>
</dbReference>
<evidence type="ECO:0000256" key="8">
    <source>
        <dbReference type="ARBA" id="ARBA00022692"/>
    </source>
</evidence>
<dbReference type="Gene3D" id="1.10.287.130">
    <property type="match status" value="1"/>
</dbReference>
<evidence type="ECO:0000256" key="15">
    <source>
        <dbReference type="SAM" id="Phobius"/>
    </source>
</evidence>
<dbReference type="SMART" id="SM00304">
    <property type="entry name" value="HAMP"/>
    <property type="match status" value="1"/>
</dbReference>
<comment type="catalytic activity">
    <reaction evidence="1">
        <text>ATP + protein L-histidine = ADP + protein N-phospho-L-histidine.</text>
        <dbReference type="EC" id="2.7.13.3"/>
    </reaction>
</comment>
<evidence type="ECO:0000256" key="5">
    <source>
        <dbReference type="ARBA" id="ARBA00022519"/>
    </source>
</evidence>
<comment type="subcellular location">
    <subcellularLocation>
        <location evidence="2">Cell inner membrane</location>
        <topology evidence="2">Multi-pass membrane protein</topology>
    </subcellularLocation>
</comment>